<proteinExistence type="predicted"/>
<protein>
    <submittedName>
        <fullName evidence="5">ABC transporter substrate-binding protein</fullName>
    </submittedName>
</protein>
<keyword evidence="6" id="KW-1185">Reference proteome</keyword>
<dbReference type="GO" id="GO:0042597">
    <property type="term" value="C:periplasmic space"/>
    <property type="evidence" value="ECO:0007669"/>
    <property type="project" value="UniProtKB-SubCell"/>
</dbReference>
<feature type="signal peptide" evidence="4">
    <location>
        <begin position="1"/>
        <end position="28"/>
    </location>
</feature>
<evidence type="ECO:0000256" key="2">
    <source>
        <dbReference type="ARBA" id="ARBA00022729"/>
    </source>
</evidence>
<gene>
    <name evidence="5" type="ORF">CEW89_04560</name>
</gene>
<dbReference type="PANTHER" id="PTHR33376:SF15">
    <property type="entry name" value="BLL6794 PROTEIN"/>
    <property type="match status" value="1"/>
</dbReference>
<evidence type="ECO:0000256" key="1">
    <source>
        <dbReference type="ARBA" id="ARBA00004418"/>
    </source>
</evidence>
<dbReference type="InterPro" id="IPR038404">
    <property type="entry name" value="TRAP_DctP_sf"/>
</dbReference>
<keyword evidence="2 4" id="KW-0732">Signal</keyword>
<organism evidence="5 6">
    <name type="scientific">Celeribacter ethanolicus</name>
    <dbReference type="NCBI Taxonomy" id="1758178"/>
    <lineage>
        <taxon>Bacteria</taxon>
        <taxon>Pseudomonadati</taxon>
        <taxon>Pseudomonadota</taxon>
        <taxon>Alphaproteobacteria</taxon>
        <taxon>Rhodobacterales</taxon>
        <taxon>Roseobacteraceae</taxon>
        <taxon>Celeribacter</taxon>
    </lineage>
</organism>
<dbReference type="AlphaFoldDB" id="A0A291GA27"/>
<keyword evidence="3" id="KW-0574">Periplasm</keyword>
<dbReference type="Gene3D" id="3.40.190.170">
    <property type="entry name" value="Bacterial extracellular solute-binding protein, family 7"/>
    <property type="match status" value="1"/>
</dbReference>
<accession>A0A291GA27</accession>
<dbReference type="Proteomes" id="UP000217935">
    <property type="component" value="Chromosome"/>
</dbReference>
<comment type="subcellular location">
    <subcellularLocation>
        <location evidence="1">Periplasm</location>
    </subcellularLocation>
</comment>
<dbReference type="KEGG" id="ceh:CEW89_04560"/>
<dbReference type="Pfam" id="PF03480">
    <property type="entry name" value="DctP"/>
    <property type="match status" value="1"/>
</dbReference>
<sequence length="344" mass="37195">MNVKLKKIATRVTSVAASIALYAGVAQAETVLTMNSWLPPTHPQVSELFVPWMADIERVTEGRVKINMLPAPLGPPPAAFDLAKNGVADIAYSVHGYTPGRFKTPMIAEMPFMSDSSVATSVAFWRVHEALLKDAGEYEGVKVLTLFTHGPGEIFSTKPIETPEDISGQKIRIGSALAHSIATDLGAVPVEGPSSKAYELLSQGVADGIFFPFESVNFFNLNDILDYGYTVPGGLYNTAMFVVMNEAKWNSISPEDQALIEPLLGEAFARRAGEMWDKVDAEGRASMEGKIALKAATPEEIEVLRDRLAPIVASQIAKVSETGIDGQAAYDMLFDEIAKIEAEE</sequence>
<dbReference type="STRING" id="1758178.GCA_001550095_02752"/>
<dbReference type="InterPro" id="IPR018389">
    <property type="entry name" value="DctP_fam"/>
</dbReference>
<dbReference type="EMBL" id="CP022196">
    <property type="protein sequence ID" value="ATG46900.1"/>
    <property type="molecule type" value="Genomic_DNA"/>
</dbReference>
<name>A0A291GA27_9RHOB</name>
<evidence type="ECO:0000313" key="5">
    <source>
        <dbReference type="EMBL" id="ATG46900.1"/>
    </source>
</evidence>
<dbReference type="PANTHER" id="PTHR33376">
    <property type="match status" value="1"/>
</dbReference>
<dbReference type="GO" id="GO:0055085">
    <property type="term" value="P:transmembrane transport"/>
    <property type="evidence" value="ECO:0007669"/>
    <property type="project" value="InterPro"/>
</dbReference>
<reference evidence="5 6" key="1">
    <citation type="submission" date="2017-06" db="EMBL/GenBank/DDBJ databases">
        <title>Celeribacter sp. TSPH2 complete genome sequence.</title>
        <authorList>
            <person name="Woo J.-H."/>
            <person name="Kim H.-S."/>
        </authorList>
    </citation>
    <scope>NUCLEOTIDE SEQUENCE [LARGE SCALE GENOMIC DNA]</scope>
    <source>
        <strain evidence="5 6">TSPH2</strain>
    </source>
</reference>
<dbReference type="RefSeq" id="WP_096805062.1">
    <property type="nucleotide sequence ID" value="NZ_CP022196.1"/>
</dbReference>
<dbReference type="OrthoDB" id="7822595at2"/>
<feature type="chain" id="PRO_5012922891" evidence="4">
    <location>
        <begin position="29"/>
        <end position="344"/>
    </location>
</feature>
<dbReference type="NCBIfam" id="NF037995">
    <property type="entry name" value="TRAP_S1"/>
    <property type="match status" value="1"/>
</dbReference>
<evidence type="ECO:0000256" key="3">
    <source>
        <dbReference type="ARBA" id="ARBA00022764"/>
    </source>
</evidence>
<dbReference type="CDD" id="cd13665">
    <property type="entry name" value="PBP2_TRAP_Dctp3_4"/>
    <property type="match status" value="1"/>
</dbReference>
<evidence type="ECO:0000313" key="6">
    <source>
        <dbReference type="Proteomes" id="UP000217935"/>
    </source>
</evidence>
<evidence type="ECO:0000256" key="4">
    <source>
        <dbReference type="SAM" id="SignalP"/>
    </source>
</evidence>